<dbReference type="SUPFAM" id="SSF53254">
    <property type="entry name" value="Phosphoglycerate mutase-like"/>
    <property type="match status" value="1"/>
</dbReference>
<feature type="region of interest" description="Disordered" evidence="1">
    <location>
        <begin position="144"/>
        <end position="166"/>
    </location>
</feature>
<dbReference type="NCBIfam" id="NF005567">
    <property type="entry name" value="PRK07238.1"/>
    <property type="match status" value="1"/>
</dbReference>
<dbReference type="CDD" id="cd09279">
    <property type="entry name" value="RNase_HI_like"/>
    <property type="match status" value="1"/>
</dbReference>
<dbReference type="InterPro" id="IPR036397">
    <property type="entry name" value="RNaseH_sf"/>
</dbReference>
<dbReference type="CDD" id="cd07067">
    <property type="entry name" value="HP_PGM_like"/>
    <property type="match status" value="1"/>
</dbReference>
<evidence type="ECO:0000313" key="3">
    <source>
        <dbReference type="EMBL" id="MFI7870543.1"/>
    </source>
</evidence>
<dbReference type="SMART" id="SM00855">
    <property type="entry name" value="PGAM"/>
    <property type="match status" value="1"/>
</dbReference>
<dbReference type="Gene3D" id="3.30.420.10">
    <property type="entry name" value="Ribonuclease H-like superfamily/Ribonuclease H"/>
    <property type="match status" value="1"/>
</dbReference>
<accession>A0ABW8B6D6</accession>
<organism evidence="3 4">
    <name type="scientific">Streptomyces salinarius</name>
    <dbReference type="NCBI Taxonomy" id="2762598"/>
    <lineage>
        <taxon>Bacteria</taxon>
        <taxon>Bacillati</taxon>
        <taxon>Actinomycetota</taxon>
        <taxon>Actinomycetes</taxon>
        <taxon>Kitasatosporales</taxon>
        <taxon>Streptomycetaceae</taxon>
        <taxon>Streptomyces</taxon>
    </lineage>
</organism>
<evidence type="ECO:0000259" key="2">
    <source>
        <dbReference type="PROSITE" id="PS50879"/>
    </source>
</evidence>
<dbReference type="Gene3D" id="3.40.50.1240">
    <property type="entry name" value="Phosphoglycerate mutase-like"/>
    <property type="match status" value="1"/>
</dbReference>
<dbReference type="InterPro" id="IPR014636">
    <property type="entry name" value="RNaseH/PGlycerate_mutase"/>
</dbReference>
<dbReference type="SUPFAM" id="SSF53098">
    <property type="entry name" value="Ribonuclease H-like"/>
    <property type="match status" value="1"/>
</dbReference>
<name>A0ABW8B6D6_9ACTN</name>
<gene>
    <name evidence="3" type="ORF">AB4829_08025</name>
</gene>
<dbReference type="PIRSF" id="PIRSF036922">
    <property type="entry name" value="RNaseH_PGAM"/>
    <property type="match status" value="1"/>
</dbReference>
<keyword evidence="4" id="KW-1185">Reference proteome</keyword>
<comment type="caution">
    <text evidence="3">The sequence shown here is derived from an EMBL/GenBank/DDBJ whole genome shotgun (WGS) entry which is preliminary data.</text>
</comment>
<proteinExistence type="predicted"/>
<protein>
    <submittedName>
        <fullName evidence="3">Bifunctional RNase H/acid phosphatase</fullName>
    </submittedName>
</protein>
<dbReference type="EMBL" id="JBITPR010000026">
    <property type="protein sequence ID" value="MFI7870543.1"/>
    <property type="molecule type" value="Genomic_DNA"/>
</dbReference>
<evidence type="ECO:0000256" key="1">
    <source>
        <dbReference type="SAM" id="MobiDB-lite"/>
    </source>
</evidence>
<dbReference type="RefSeq" id="WP_399591714.1">
    <property type="nucleotide sequence ID" value="NZ_JBITPR010000026.1"/>
</dbReference>
<feature type="compositionally biased region" description="Low complexity" evidence="1">
    <location>
        <begin position="156"/>
        <end position="166"/>
    </location>
</feature>
<dbReference type="Pfam" id="PF00300">
    <property type="entry name" value="His_Phos_1"/>
    <property type="match status" value="1"/>
</dbReference>
<dbReference type="InterPro" id="IPR050275">
    <property type="entry name" value="PGM_Phosphatase"/>
</dbReference>
<dbReference type="InterPro" id="IPR013078">
    <property type="entry name" value="His_Pase_superF_clade-1"/>
</dbReference>
<reference evidence="3 4" key="1">
    <citation type="submission" date="2024-07" db="EMBL/GenBank/DDBJ databases">
        <title>Whole genome sequencing of Prodigiosin pigment-producing Streptomyces salinarius isolated from rhizosphere soil of Arachis hypogaea.</title>
        <authorList>
            <person name="Vidhya A."/>
            <person name="Ramya S."/>
        </authorList>
    </citation>
    <scope>NUCLEOTIDE SEQUENCE [LARGE SCALE GENOMIC DNA]</scope>
    <source>
        <strain evidence="3 4">VRMG2420</strain>
    </source>
</reference>
<dbReference type="PANTHER" id="PTHR48100">
    <property type="entry name" value="BROAD-SPECIFICITY PHOSPHATASE YOR283W-RELATED"/>
    <property type="match status" value="1"/>
</dbReference>
<sequence length="405" mass="42384">MADQAARPVVGPAREFVVEADGGSRGNPGPAGYGAVVLDAATGETLVEAAEYLGVVTNNVAEYRGLLAGLHAAKELDPDARVHVRMDSKLVVEQMSGRWKIKHPDMKPLATEAARVFPPGRVTYEWIPRADNKHADRLANEAMDAGARGEQWSPSESTAELDAASDAATAGVGSRAAADTDVRAAKAVASPGWGPPDLGAPATFVLLRHGETPLTPQKRFSGSGGTDPSLSAVGREQAERVAASLARRGTIEAIVASPLARTRETAGIVAARLGLEVAVEEGLRETDFGAWEGLTFGEVRERYADDLDAWLASPDAEPTGGGESFAATGARIAATRDKLVAAYAGRTVLLVSHVTPIKTFLQLALGAPPESLFRMELSAASLSAVAYYADGGASVRLFNETSHLR</sequence>
<dbReference type="InterPro" id="IPR029033">
    <property type="entry name" value="His_PPase_superfam"/>
</dbReference>
<dbReference type="PANTHER" id="PTHR48100:SF62">
    <property type="entry name" value="GLUCOSYL-3-PHOSPHOGLYCERATE PHOSPHATASE"/>
    <property type="match status" value="1"/>
</dbReference>
<dbReference type="InterPro" id="IPR002156">
    <property type="entry name" value="RNaseH_domain"/>
</dbReference>
<dbReference type="Pfam" id="PF13456">
    <property type="entry name" value="RVT_3"/>
    <property type="match status" value="1"/>
</dbReference>
<dbReference type="InterPro" id="IPR012337">
    <property type="entry name" value="RNaseH-like_sf"/>
</dbReference>
<evidence type="ECO:0000313" key="4">
    <source>
        <dbReference type="Proteomes" id="UP001614264"/>
    </source>
</evidence>
<feature type="domain" description="RNase H type-1" evidence="2">
    <location>
        <begin position="12"/>
        <end position="152"/>
    </location>
</feature>
<dbReference type="PROSITE" id="PS50879">
    <property type="entry name" value="RNASE_H_1"/>
    <property type="match status" value="1"/>
</dbReference>
<dbReference type="Proteomes" id="UP001614264">
    <property type="component" value="Unassembled WGS sequence"/>
</dbReference>